<dbReference type="SUPFAM" id="SSF52467">
    <property type="entry name" value="DHS-like NAD/FAD-binding domain"/>
    <property type="match status" value="1"/>
</dbReference>
<evidence type="ECO:0000313" key="2">
    <source>
        <dbReference type="EMBL" id="HBK53931.1"/>
    </source>
</evidence>
<proteinExistence type="predicted"/>
<protein>
    <submittedName>
        <fullName evidence="2">Acetolactate synthase large subunit</fullName>
        <ecNumber evidence="2">2.2.1.6</ecNumber>
    </submittedName>
</protein>
<keyword evidence="2" id="KW-0808">Transferase</keyword>
<dbReference type="GO" id="GO:0000287">
    <property type="term" value="F:magnesium ion binding"/>
    <property type="evidence" value="ECO:0007669"/>
    <property type="project" value="InterPro"/>
</dbReference>
<dbReference type="GO" id="GO:0003984">
    <property type="term" value="F:acetolactate synthase activity"/>
    <property type="evidence" value="ECO:0007669"/>
    <property type="project" value="UniProtKB-EC"/>
</dbReference>
<dbReference type="GO" id="GO:0030976">
    <property type="term" value="F:thiamine pyrophosphate binding"/>
    <property type="evidence" value="ECO:0007669"/>
    <property type="project" value="InterPro"/>
</dbReference>
<reference evidence="2 3" key="1">
    <citation type="journal article" date="2018" name="Nat. Biotechnol.">
        <title>A standardized bacterial taxonomy based on genome phylogeny substantially revises the tree of life.</title>
        <authorList>
            <person name="Parks D.H."/>
            <person name="Chuvochina M."/>
            <person name="Waite D.W."/>
            <person name="Rinke C."/>
            <person name="Skarshewski A."/>
            <person name="Chaumeil P.A."/>
            <person name="Hugenholtz P."/>
        </authorList>
    </citation>
    <scope>NUCLEOTIDE SEQUENCE [LARGE SCALE GENOMIC DNA]</scope>
    <source>
        <strain evidence="2">UBA10948</strain>
    </source>
</reference>
<feature type="non-terminal residue" evidence="2">
    <location>
        <position position="66"/>
    </location>
</feature>
<dbReference type="InterPro" id="IPR029035">
    <property type="entry name" value="DHS-like_NAD/FAD-binding_dom"/>
</dbReference>
<dbReference type="AlphaFoldDB" id="A0A354YYY9"/>
<feature type="domain" description="Thiamine pyrophosphate enzyme central" evidence="1">
    <location>
        <begin position="36"/>
        <end position="66"/>
    </location>
</feature>
<comment type="caution">
    <text evidence="2">The sequence shown here is derived from an EMBL/GenBank/DDBJ whole genome shotgun (WGS) entry which is preliminary data.</text>
</comment>
<dbReference type="Gene3D" id="3.40.50.1220">
    <property type="entry name" value="TPP-binding domain"/>
    <property type="match status" value="1"/>
</dbReference>
<feature type="non-terminal residue" evidence="2">
    <location>
        <position position="1"/>
    </location>
</feature>
<dbReference type="EC" id="2.2.1.6" evidence="2"/>
<gene>
    <name evidence="2" type="ORF">DDZ44_08355</name>
</gene>
<dbReference type="EMBL" id="DNZF01000181">
    <property type="protein sequence ID" value="HBK53931.1"/>
    <property type="molecule type" value="Genomic_DNA"/>
</dbReference>
<organism evidence="2 3">
    <name type="scientific">Syntrophomonas wolfei</name>
    <dbReference type="NCBI Taxonomy" id="863"/>
    <lineage>
        <taxon>Bacteria</taxon>
        <taxon>Bacillati</taxon>
        <taxon>Bacillota</taxon>
        <taxon>Clostridia</taxon>
        <taxon>Eubacteriales</taxon>
        <taxon>Syntrophomonadaceae</taxon>
        <taxon>Syntrophomonas</taxon>
    </lineage>
</organism>
<dbReference type="Proteomes" id="UP000263273">
    <property type="component" value="Unassembled WGS sequence"/>
</dbReference>
<dbReference type="Pfam" id="PF00205">
    <property type="entry name" value="TPP_enzyme_M"/>
    <property type="match status" value="1"/>
</dbReference>
<name>A0A354YYY9_9FIRM</name>
<dbReference type="InterPro" id="IPR012000">
    <property type="entry name" value="Thiamin_PyroP_enz_cen_dom"/>
</dbReference>
<sequence>PKDVMEREIDFEYPEEAINIRGYRVVKGYNSNQVITAVDYIQKARRPVIYAGGGVISSNAAEELRE</sequence>
<accession>A0A354YYY9</accession>
<evidence type="ECO:0000313" key="3">
    <source>
        <dbReference type="Proteomes" id="UP000263273"/>
    </source>
</evidence>
<evidence type="ECO:0000259" key="1">
    <source>
        <dbReference type="Pfam" id="PF00205"/>
    </source>
</evidence>